<evidence type="ECO:0000259" key="2">
    <source>
        <dbReference type="SMART" id="SM00860"/>
    </source>
</evidence>
<reference evidence="3 4" key="1">
    <citation type="submission" date="2019-08" db="EMBL/GenBank/DDBJ databases">
        <title>Whole genome of Aphis craccivora.</title>
        <authorList>
            <person name="Voronova N.V."/>
            <person name="Shulinski R.S."/>
            <person name="Bandarenka Y.V."/>
            <person name="Zhorov D.G."/>
            <person name="Warner D."/>
        </authorList>
    </citation>
    <scope>NUCLEOTIDE SEQUENCE [LARGE SCALE GENOMIC DNA]</scope>
    <source>
        <strain evidence="3">180601</strain>
        <tissue evidence="3">Whole Body</tissue>
    </source>
</reference>
<keyword evidence="1" id="KW-0472">Membrane</keyword>
<dbReference type="PANTHER" id="PTHR31854:SF2">
    <property type="entry name" value="TUBULIN POLYGLUTAMYLASE COMPLEX SUBUNIT 2"/>
    <property type="match status" value="1"/>
</dbReference>
<sequence>MANNNKLDLVTSDLFNDQVTLGLLTVLENTAGVRNLKVKQSLPCDKAKISLWEQRNGCQLPDDIKSFYLSCDGFKLTWSYRLSVNSSLVEELHGFRPDVRTITQHDQVDTIYTDFTKSFYYQINHNILIKILSNTGFGEVFLSWLSSYLLDYMIVLSNIINPSSGVQQMLKLFYIILVFLYLLTKLNFLCIFTIKMMLLFSNQTLTSQYAGPFLLRNLGFYFLLNLSSMILLILLILRRFAYLHLKNASSEFKLERSLKILFCSLVRSILEYRFIIWVTQLSIDALRVQRRKKSCSHLVTFIIIIHLMHPGITSDVTTAAVGGASNLPIGNITVNPLSDLVRLCDVKSDTVNVNVMRDLQLLDRLSDRNTPDFTDNSKIFELDSSSDVGHVCLVYLDGREPVGCVAANRSDVHPREENSSASIWLLDTTYRWHKLAPNFSNYFRKALVHMGLPHWQLKFTDMGLTSIGEFFMNLVAPQLNVTDRVPIIGQLDDDEQSTIDNAAPLNHFDPSILKTTFKMSKIY</sequence>
<organism evidence="3 4">
    <name type="scientific">Aphis craccivora</name>
    <name type="common">Cowpea aphid</name>
    <dbReference type="NCBI Taxonomy" id="307492"/>
    <lineage>
        <taxon>Eukaryota</taxon>
        <taxon>Metazoa</taxon>
        <taxon>Ecdysozoa</taxon>
        <taxon>Arthropoda</taxon>
        <taxon>Hexapoda</taxon>
        <taxon>Insecta</taxon>
        <taxon>Pterygota</taxon>
        <taxon>Neoptera</taxon>
        <taxon>Paraneoptera</taxon>
        <taxon>Hemiptera</taxon>
        <taxon>Sternorrhyncha</taxon>
        <taxon>Aphidomorpha</taxon>
        <taxon>Aphidoidea</taxon>
        <taxon>Aphididae</taxon>
        <taxon>Aphidini</taxon>
        <taxon>Aphis</taxon>
        <taxon>Aphis</taxon>
    </lineage>
</organism>
<keyword evidence="4" id="KW-1185">Reference proteome</keyword>
<dbReference type="SMART" id="SM00860">
    <property type="entry name" value="SMI1_KNR4"/>
    <property type="match status" value="1"/>
</dbReference>
<dbReference type="SUPFAM" id="SSF160631">
    <property type="entry name" value="SMI1/KNR4-like"/>
    <property type="match status" value="1"/>
</dbReference>
<feature type="transmembrane region" description="Helical" evidence="1">
    <location>
        <begin position="218"/>
        <end position="237"/>
    </location>
</feature>
<evidence type="ECO:0000313" key="4">
    <source>
        <dbReference type="Proteomes" id="UP000478052"/>
    </source>
</evidence>
<dbReference type="AlphaFoldDB" id="A0A6G0YUX2"/>
<dbReference type="InterPro" id="IPR018958">
    <property type="entry name" value="Knr4/Smi1-like_dom"/>
</dbReference>
<dbReference type="EMBL" id="VUJU01002295">
    <property type="protein sequence ID" value="KAF0761806.1"/>
    <property type="molecule type" value="Genomic_DNA"/>
</dbReference>
<feature type="transmembrane region" description="Helical" evidence="1">
    <location>
        <begin position="141"/>
        <end position="160"/>
    </location>
</feature>
<dbReference type="OrthoDB" id="10249691at2759"/>
<protein>
    <submittedName>
        <fullName evidence="3">Tubulin polyglutamylase complex subunit 2</fullName>
    </submittedName>
</protein>
<gene>
    <name evidence="3" type="ORF">FWK35_00015954</name>
</gene>
<accession>A0A6G0YUX2</accession>
<evidence type="ECO:0000313" key="3">
    <source>
        <dbReference type="EMBL" id="KAF0761806.1"/>
    </source>
</evidence>
<keyword evidence="1" id="KW-1133">Transmembrane helix</keyword>
<dbReference type="Proteomes" id="UP000478052">
    <property type="component" value="Unassembled WGS sequence"/>
</dbReference>
<dbReference type="InterPro" id="IPR039231">
    <property type="entry name" value="TPGS2"/>
</dbReference>
<dbReference type="InterPro" id="IPR037883">
    <property type="entry name" value="Knr4/Smi1-like_sf"/>
</dbReference>
<evidence type="ECO:0000256" key="1">
    <source>
        <dbReference type="SAM" id="Phobius"/>
    </source>
</evidence>
<name>A0A6G0YUX2_APHCR</name>
<proteinExistence type="predicted"/>
<keyword evidence="1" id="KW-0812">Transmembrane</keyword>
<feature type="transmembrane region" description="Helical" evidence="1">
    <location>
        <begin position="172"/>
        <end position="198"/>
    </location>
</feature>
<dbReference type="PANTHER" id="PTHR31854">
    <property type="entry name" value="TUBULIN POLYGLUTAMYLASE COMPLEX SUBUNIT 2"/>
    <property type="match status" value="1"/>
</dbReference>
<feature type="domain" description="Knr4/Smi1-like" evidence="2">
    <location>
        <begin position="43"/>
        <end position="147"/>
    </location>
</feature>
<comment type="caution">
    <text evidence="3">The sequence shown here is derived from an EMBL/GenBank/DDBJ whole genome shotgun (WGS) entry which is preliminary data.</text>
</comment>